<accession>A0A024LRM2</accession>
<reference evidence="2" key="1">
    <citation type="submission" date="2013-11" db="EMBL/GenBank/DDBJ databases">
        <authorList>
            <person name="GENOMES U."/>
        </authorList>
    </citation>
    <scope>NUCLEOTIDE SEQUENCE</scope>
    <source>
        <strain evidence="2">MVT06</strain>
    </source>
</reference>
<dbReference type="SUPFAM" id="SSF58113">
    <property type="entry name" value="Apolipoprotein A-I"/>
    <property type="match status" value="2"/>
</dbReference>
<name>A0A024LRM2_9HYPH</name>
<feature type="compositionally biased region" description="Polar residues" evidence="1">
    <location>
        <begin position="1379"/>
        <end position="1394"/>
    </location>
</feature>
<dbReference type="PANTHER" id="PTHR47652">
    <property type="entry name" value="MITOCHONDRIAL IMPORT INNER MEMBRANE TRANSLOCASE SUBUNIT TIM44"/>
    <property type="match status" value="1"/>
</dbReference>
<evidence type="ECO:0000256" key="1">
    <source>
        <dbReference type="SAM" id="MobiDB-lite"/>
    </source>
</evidence>
<keyword evidence="2" id="KW-0449">Lipoprotein</keyword>
<feature type="region of interest" description="Disordered" evidence="1">
    <location>
        <begin position="1429"/>
        <end position="1451"/>
    </location>
</feature>
<organism evidence="2">
    <name type="scientific">Bartonella schoenbuchensis</name>
    <dbReference type="NCBI Taxonomy" id="165694"/>
    <lineage>
        <taxon>Bacteria</taxon>
        <taxon>Pseudomonadati</taxon>
        <taxon>Pseudomonadota</taxon>
        <taxon>Alphaproteobacteria</taxon>
        <taxon>Hyphomicrobiales</taxon>
        <taxon>Bartonellaceae</taxon>
        <taxon>Bartonella</taxon>
    </lineage>
</organism>
<dbReference type="EMBL" id="HG977196">
    <property type="protein sequence ID" value="CDP80030.1"/>
    <property type="molecule type" value="Genomic_DNA"/>
</dbReference>
<evidence type="ECO:0000313" key="2">
    <source>
        <dbReference type="EMBL" id="CDP80030.1"/>
    </source>
</evidence>
<dbReference type="Gene3D" id="1.20.5.1230">
    <property type="entry name" value="Apolipoprotein A-I"/>
    <property type="match status" value="1"/>
</dbReference>
<proteinExistence type="predicted"/>
<dbReference type="Gene3D" id="1.20.120.20">
    <property type="entry name" value="Apolipoprotein"/>
    <property type="match status" value="1"/>
</dbReference>
<sequence length="1564" mass="174784">MARRTKLQAFEVEFEEALEKAMDFNLDDSIIEAVSSNDPSNPIHEDDLIQKIATAEEELLSENNASTLTSNVHDDVVIDESVAEQLFGQKPTDELSGGTVHDTLLATKPLPANDDIIEPLNLGPLKQNSISRIYWSTTALSALWATGGAFIAHKLAPAGLNSLANITAFITSPTGLAVTAGTMIPILMSWGFAQLTKRSTELRNIAVLITHAAQQLNEPQHISEKQAIAIGETIRKEVAAMNEGIERTLGRAVELEAIIQSEVHNLEQAYAENESRIHKLIEELNNERMAILNHANRVQSTIKGTQEQLSGEFDLVASKISTNIDKLTQTLSQTLEKQGEDLVTKLSYAGDGITKQLVEKFNETTVHIQQKNTEFFDELGKNFDGFSERFDNNEKQLEKTFNETTAKAEMHIAKIAENIQAATDQTLSSIDEKFKTVDTVIVDRHNQSLQNLDEKIIQLDEQAYKISSTFDNITAQALEAFENRLANADLSLKEHGDSIIESFISRSQTLEDNVEKLGGFLEAHTLQINANLQERTADIANVFTNGRDNVLSAIDESKKLLREEIQNVDDAIVDIIKERSQDFKLQIADQRDIMENMLTSEKDKIADTLKNQIDELTQNVSSIEKTLTDNIQIIDQRAENHLSAIAHCTEKLQETITQSCKTTQDALEMQAKNIDIRAEALRDSLATNSFSLNEVLADQTRTIEQRMETIHNIIAKSDIHIDTALKQQMDLVENIIDSNNKTITETVQDHIKNLESHTETLKDTLSQSNETLFETFENRIESFDENLENKAGQIFERVTTLEEKLSEKMGQICETIKEQTSVFEERSDTLKTSIALNNEHAQAVQQALETSVDNICGTLENSVNTVTGSLHDKLMEASDILASTGEQMFSSLDNETNKAQEKLVNASQQAALIMADQVEKSETSILSAGNQFVSSVSDVTAKAENIIFESGNRIVSNVEQTIHNTSEKILSVLEEQTAHTAEAFTIAGNNAQTLFNEAIYSSTTAIEQLLNERSNVLYQSMQELENNLGYRLSDVGNRLEEVNNQTTSQVSGYVEHLTELTDYLNQTAQNTAESFGNLTQHISEQLALSTQDAEQRIYAQNEAWMNTFAQTNSETIQTMATMKEDLINNISAILEQLNQSIYSIHENSNILMSTVQNIDTQFNETTNNFFQNTNQAAEHLSISGQTLHNNMEALQGFMQNTFDKISHITTNFSEHTQTLSDTIHMLEQSENTLGVTLEEKRNALSTLSNTLISKSNEINQLIRHYEDALSSAFKRTDENTRNSTQLLEQTLNQLTNEVSVRFSGAAEDIRKSADEIRLELLKVNNDINENIQKLPAQTKETMQTVRYTLNEQITALKDLANVIQNDDKNSEKEQLMSAAPTSLTSNRVNSTSSETTKKIVPPKPIWSQEQSKPNQNRWVSDLLAGASCEKTQSESTNNSPIPSSVQTKSHPANGSLNSLATSILKAINHNAIVELWNHYRRGQKNIIPEQLYTSNGKMIFEIIKQKYISDINFRDSVNQYIADFEKLLRDVSRSSGNTHTARQYLISDTGKVYTILAHASGRIQ</sequence>
<gene>
    <name evidence="2" type="ORF">BN1046_00942</name>
</gene>
<feature type="region of interest" description="Disordered" evidence="1">
    <location>
        <begin position="1368"/>
        <end position="1414"/>
    </location>
</feature>
<reference evidence="2" key="2">
    <citation type="submission" date="2014-05" db="EMBL/GenBank/DDBJ databases">
        <title>Genome sequencing of Bartonella spp. isolated from human blood.</title>
        <authorList>
            <person name="Raoult D."/>
        </authorList>
    </citation>
    <scope>NUCLEOTIDE SEQUENCE</scope>
    <source>
        <strain evidence="2">MVT06</strain>
    </source>
</reference>
<protein>
    <submittedName>
        <fullName evidence="2">Apolipoprotein A1/A4/E domain protein</fullName>
    </submittedName>
</protein>
<dbReference type="PANTHER" id="PTHR47652:SF3">
    <property type="entry name" value="MITOCHONDRIAL IMPORT INNER MEMBRANE TRANSLOCASE SUBUNIT TIM44"/>
    <property type="match status" value="1"/>
</dbReference>